<protein>
    <submittedName>
        <fullName evidence="9">Biopolymer transport protein ExbD</fullName>
    </submittedName>
</protein>
<keyword evidence="7" id="KW-0653">Protein transport</keyword>
<keyword evidence="10" id="KW-1185">Reference proteome</keyword>
<dbReference type="RefSeq" id="WP_089680536.1">
    <property type="nucleotide sequence ID" value="NZ_FNIV01000011.1"/>
</dbReference>
<dbReference type="Gene3D" id="3.30.420.270">
    <property type="match status" value="1"/>
</dbReference>
<dbReference type="OrthoDB" id="9793581at2"/>
<dbReference type="Proteomes" id="UP000199075">
    <property type="component" value="Unassembled WGS sequence"/>
</dbReference>
<dbReference type="AlphaFoldDB" id="A0A1H0M8A2"/>
<dbReference type="PANTHER" id="PTHR30558">
    <property type="entry name" value="EXBD MEMBRANE COMPONENT OF PMF-DRIVEN MACROMOLECULE IMPORT SYSTEM"/>
    <property type="match status" value="1"/>
</dbReference>
<reference evidence="10" key="1">
    <citation type="submission" date="2016-10" db="EMBL/GenBank/DDBJ databases">
        <authorList>
            <person name="Varghese N."/>
            <person name="Submissions S."/>
        </authorList>
    </citation>
    <scope>NUCLEOTIDE SEQUENCE [LARGE SCALE GENOMIC DNA]</scope>
    <source>
        <strain evidence="10">CGMCC 1.6444</strain>
    </source>
</reference>
<evidence type="ECO:0000256" key="5">
    <source>
        <dbReference type="ARBA" id="ARBA00022989"/>
    </source>
</evidence>
<dbReference type="STRING" id="419597.SAMN04487957_11169"/>
<feature type="transmembrane region" description="Helical" evidence="8">
    <location>
        <begin position="12"/>
        <end position="31"/>
    </location>
</feature>
<evidence type="ECO:0000313" key="10">
    <source>
        <dbReference type="Proteomes" id="UP000199075"/>
    </source>
</evidence>
<evidence type="ECO:0000256" key="3">
    <source>
        <dbReference type="ARBA" id="ARBA00022475"/>
    </source>
</evidence>
<sequence>MRFPRRRRDPVEVNLTPLIDVVFLLLIFFMVSTTFETRQALELTLPESVSGTAAEPSPVTLVVTAEGGYRLGGRDLAAAALPAALAAEADQAREHGLVVEADARARHADVVRALDQAAAQGIRQVRIATTQGGAGDTSTQDAETP</sequence>
<evidence type="ECO:0000256" key="1">
    <source>
        <dbReference type="ARBA" id="ARBA00004162"/>
    </source>
</evidence>
<gene>
    <name evidence="9" type="ORF">SAMN04487957_11169</name>
</gene>
<keyword evidence="5 8" id="KW-1133">Transmembrane helix</keyword>
<dbReference type="PANTHER" id="PTHR30558:SF3">
    <property type="entry name" value="BIOPOLYMER TRANSPORT PROTEIN EXBD-RELATED"/>
    <property type="match status" value="1"/>
</dbReference>
<dbReference type="InterPro" id="IPR003400">
    <property type="entry name" value="ExbD"/>
</dbReference>
<comment type="subcellular location">
    <subcellularLocation>
        <location evidence="1">Cell membrane</location>
        <topology evidence="1">Single-pass membrane protein</topology>
    </subcellularLocation>
    <subcellularLocation>
        <location evidence="7">Cell membrane</location>
        <topology evidence="7">Single-pass type II membrane protein</topology>
    </subcellularLocation>
</comment>
<evidence type="ECO:0000256" key="7">
    <source>
        <dbReference type="RuleBase" id="RU003879"/>
    </source>
</evidence>
<keyword evidence="4 7" id="KW-0812">Transmembrane</keyword>
<evidence type="ECO:0000256" key="4">
    <source>
        <dbReference type="ARBA" id="ARBA00022692"/>
    </source>
</evidence>
<comment type="similarity">
    <text evidence="2 7">Belongs to the ExbD/TolR family.</text>
</comment>
<evidence type="ECO:0000256" key="6">
    <source>
        <dbReference type="ARBA" id="ARBA00023136"/>
    </source>
</evidence>
<dbReference type="GO" id="GO:0015031">
    <property type="term" value="P:protein transport"/>
    <property type="evidence" value="ECO:0007669"/>
    <property type="project" value="UniProtKB-KW"/>
</dbReference>
<keyword evidence="6 8" id="KW-0472">Membrane</keyword>
<dbReference type="EMBL" id="FNIV01000011">
    <property type="protein sequence ID" value="SDO76643.1"/>
    <property type="molecule type" value="Genomic_DNA"/>
</dbReference>
<dbReference type="Pfam" id="PF02472">
    <property type="entry name" value="ExbD"/>
    <property type="match status" value="1"/>
</dbReference>
<organism evidence="9 10">
    <name type="scientific">Halomonas shengliensis</name>
    <dbReference type="NCBI Taxonomy" id="419597"/>
    <lineage>
        <taxon>Bacteria</taxon>
        <taxon>Pseudomonadati</taxon>
        <taxon>Pseudomonadota</taxon>
        <taxon>Gammaproteobacteria</taxon>
        <taxon>Oceanospirillales</taxon>
        <taxon>Halomonadaceae</taxon>
        <taxon>Halomonas</taxon>
    </lineage>
</organism>
<dbReference type="GO" id="GO:0005886">
    <property type="term" value="C:plasma membrane"/>
    <property type="evidence" value="ECO:0007669"/>
    <property type="project" value="UniProtKB-SubCell"/>
</dbReference>
<accession>A0A1H0M8A2</accession>
<name>A0A1H0M8A2_9GAMM</name>
<proteinExistence type="inferred from homology"/>
<evidence type="ECO:0000313" key="9">
    <source>
        <dbReference type="EMBL" id="SDO76643.1"/>
    </source>
</evidence>
<keyword evidence="7" id="KW-0813">Transport</keyword>
<evidence type="ECO:0000256" key="2">
    <source>
        <dbReference type="ARBA" id="ARBA00005811"/>
    </source>
</evidence>
<dbReference type="GO" id="GO:0022857">
    <property type="term" value="F:transmembrane transporter activity"/>
    <property type="evidence" value="ECO:0007669"/>
    <property type="project" value="InterPro"/>
</dbReference>
<keyword evidence="3" id="KW-1003">Cell membrane</keyword>
<evidence type="ECO:0000256" key="8">
    <source>
        <dbReference type="SAM" id="Phobius"/>
    </source>
</evidence>